<evidence type="ECO:0000313" key="2">
    <source>
        <dbReference type="Proteomes" id="UP001201812"/>
    </source>
</evidence>
<evidence type="ECO:0000313" key="1">
    <source>
        <dbReference type="EMBL" id="KAI1705163.1"/>
    </source>
</evidence>
<sequence length="152" mass="17441">MCEIFWECKGVTGKHAKGELDGLRDRKGFDIMSRYSLSDSRDISVPYSQDPDRCTIPLFGSSARRYSSEVTGQRSGNVPPMEEDNLHHAMTRTLSSWSVIQYSSNRFTPYQLSKFDAYRSDREIPLLYSTWFNVTSRYYGQHTGNLGLVSML</sequence>
<dbReference type="Proteomes" id="UP001201812">
    <property type="component" value="Unassembled WGS sequence"/>
</dbReference>
<accession>A0AAD4QZ68</accession>
<dbReference type="EMBL" id="JAKKPZ010000059">
    <property type="protein sequence ID" value="KAI1705163.1"/>
    <property type="molecule type" value="Genomic_DNA"/>
</dbReference>
<keyword evidence="2" id="KW-1185">Reference proteome</keyword>
<organism evidence="1 2">
    <name type="scientific">Ditylenchus destructor</name>
    <dbReference type="NCBI Taxonomy" id="166010"/>
    <lineage>
        <taxon>Eukaryota</taxon>
        <taxon>Metazoa</taxon>
        <taxon>Ecdysozoa</taxon>
        <taxon>Nematoda</taxon>
        <taxon>Chromadorea</taxon>
        <taxon>Rhabditida</taxon>
        <taxon>Tylenchina</taxon>
        <taxon>Tylenchomorpha</taxon>
        <taxon>Sphaerularioidea</taxon>
        <taxon>Anguinidae</taxon>
        <taxon>Anguininae</taxon>
        <taxon>Ditylenchus</taxon>
    </lineage>
</organism>
<comment type="caution">
    <text evidence="1">The sequence shown here is derived from an EMBL/GenBank/DDBJ whole genome shotgun (WGS) entry which is preliminary data.</text>
</comment>
<protein>
    <submittedName>
        <fullName evidence="1">Uncharacterized protein</fullName>
    </submittedName>
</protein>
<gene>
    <name evidence="1" type="ORF">DdX_13766</name>
</gene>
<name>A0AAD4QZ68_9BILA</name>
<proteinExistence type="predicted"/>
<dbReference type="AlphaFoldDB" id="A0AAD4QZ68"/>
<reference evidence="1" key="1">
    <citation type="submission" date="2022-01" db="EMBL/GenBank/DDBJ databases">
        <title>Genome Sequence Resource for Two Populations of Ditylenchus destructor, the Migratory Endoparasitic Phytonematode.</title>
        <authorList>
            <person name="Zhang H."/>
            <person name="Lin R."/>
            <person name="Xie B."/>
        </authorList>
    </citation>
    <scope>NUCLEOTIDE SEQUENCE</scope>
    <source>
        <strain evidence="1">BazhouSP</strain>
    </source>
</reference>